<comment type="caution">
    <text evidence="2">The sequence shown here is derived from an EMBL/GenBank/DDBJ whole genome shotgun (WGS) entry which is preliminary data.</text>
</comment>
<dbReference type="InterPro" id="IPR016186">
    <property type="entry name" value="C-type_lectin-like/link_sf"/>
</dbReference>
<dbReference type="CDD" id="cd00037">
    <property type="entry name" value="CLECT"/>
    <property type="match status" value="1"/>
</dbReference>
<evidence type="ECO:0000313" key="3">
    <source>
        <dbReference type="Proteomes" id="UP001283361"/>
    </source>
</evidence>
<keyword evidence="3" id="KW-1185">Reference proteome</keyword>
<dbReference type="EMBL" id="JAWDGP010000451">
    <property type="protein sequence ID" value="KAK3800516.1"/>
    <property type="molecule type" value="Genomic_DNA"/>
</dbReference>
<dbReference type="InterPro" id="IPR016187">
    <property type="entry name" value="CTDL_fold"/>
</dbReference>
<sequence>MYHEKKSWRDARKTCQAVNGDLVINVDRKKLKVIEEERKKYTPAKVWIGLNDRKSEGGFRWLDEPRTANNIILDYRAPHLNNKIEDCVVLLVSKFAQAKWDDALCGDRYKFFCEIFPGK</sequence>
<gene>
    <name evidence="2" type="ORF">RRG08_048722</name>
</gene>
<dbReference type="SUPFAM" id="SSF56436">
    <property type="entry name" value="C-type lectin-like"/>
    <property type="match status" value="1"/>
</dbReference>
<feature type="domain" description="C-type lectin" evidence="1">
    <location>
        <begin position="1"/>
        <end position="114"/>
    </location>
</feature>
<evidence type="ECO:0000259" key="1">
    <source>
        <dbReference type="PROSITE" id="PS50041"/>
    </source>
</evidence>
<dbReference type="InterPro" id="IPR050111">
    <property type="entry name" value="C-type_lectin/snaclec_domain"/>
</dbReference>
<protein>
    <recommendedName>
        <fullName evidence="1">C-type lectin domain-containing protein</fullName>
    </recommendedName>
</protein>
<evidence type="ECO:0000313" key="2">
    <source>
        <dbReference type="EMBL" id="KAK3800516.1"/>
    </source>
</evidence>
<dbReference type="SMART" id="SM00034">
    <property type="entry name" value="CLECT"/>
    <property type="match status" value="1"/>
</dbReference>
<proteinExistence type="predicted"/>
<dbReference type="Gene3D" id="3.10.100.10">
    <property type="entry name" value="Mannose-Binding Protein A, subunit A"/>
    <property type="match status" value="1"/>
</dbReference>
<dbReference type="PANTHER" id="PTHR22803">
    <property type="entry name" value="MANNOSE, PHOSPHOLIPASE, LECTIN RECEPTOR RELATED"/>
    <property type="match status" value="1"/>
</dbReference>
<dbReference type="PROSITE" id="PS50041">
    <property type="entry name" value="C_TYPE_LECTIN_2"/>
    <property type="match status" value="1"/>
</dbReference>
<name>A0AAE1B7Y5_9GAST</name>
<dbReference type="InterPro" id="IPR001304">
    <property type="entry name" value="C-type_lectin-like"/>
</dbReference>
<dbReference type="AlphaFoldDB" id="A0AAE1B7Y5"/>
<accession>A0AAE1B7Y5</accession>
<dbReference type="Proteomes" id="UP001283361">
    <property type="component" value="Unassembled WGS sequence"/>
</dbReference>
<reference evidence="2" key="1">
    <citation type="journal article" date="2023" name="G3 (Bethesda)">
        <title>A reference genome for the long-term kleptoplast-retaining sea slug Elysia crispata morphotype clarki.</title>
        <authorList>
            <person name="Eastman K.E."/>
            <person name="Pendleton A.L."/>
            <person name="Shaikh M.A."/>
            <person name="Suttiyut T."/>
            <person name="Ogas R."/>
            <person name="Tomko P."/>
            <person name="Gavelis G."/>
            <person name="Widhalm J.R."/>
            <person name="Wisecaver J.H."/>
        </authorList>
    </citation>
    <scope>NUCLEOTIDE SEQUENCE</scope>
    <source>
        <strain evidence="2">ECLA1</strain>
    </source>
</reference>
<organism evidence="2 3">
    <name type="scientific">Elysia crispata</name>
    <name type="common">lettuce slug</name>
    <dbReference type="NCBI Taxonomy" id="231223"/>
    <lineage>
        <taxon>Eukaryota</taxon>
        <taxon>Metazoa</taxon>
        <taxon>Spiralia</taxon>
        <taxon>Lophotrochozoa</taxon>
        <taxon>Mollusca</taxon>
        <taxon>Gastropoda</taxon>
        <taxon>Heterobranchia</taxon>
        <taxon>Euthyneura</taxon>
        <taxon>Panpulmonata</taxon>
        <taxon>Sacoglossa</taxon>
        <taxon>Placobranchoidea</taxon>
        <taxon>Plakobranchidae</taxon>
        <taxon>Elysia</taxon>
    </lineage>
</organism>
<dbReference type="Pfam" id="PF00059">
    <property type="entry name" value="Lectin_C"/>
    <property type="match status" value="1"/>
</dbReference>